<dbReference type="AlphaFoldDB" id="A0A6A8KJ35"/>
<evidence type="ECO:0000313" key="6">
    <source>
        <dbReference type="Proteomes" id="UP000477010"/>
    </source>
</evidence>
<evidence type="ECO:0000259" key="4">
    <source>
        <dbReference type="PROSITE" id="PS51350"/>
    </source>
</evidence>
<dbReference type="Gene3D" id="3.30.1340.10">
    <property type="entry name" value="HPr-like"/>
    <property type="match status" value="1"/>
</dbReference>
<dbReference type="GO" id="GO:0009401">
    <property type="term" value="P:phosphoenolpyruvate-dependent sugar phosphotransferase system"/>
    <property type="evidence" value="ECO:0007669"/>
    <property type="project" value="UniProtKB-KW"/>
</dbReference>
<dbReference type="PANTHER" id="PTHR33705">
    <property type="entry name" value="PHOSPHOCARRIER PROTEIN HPR"/>
    <property type="match status" value="1"/>
</dbReference>
<dbReference type="InterPro" id="IPR000032">
    <property type="entry name" value="HPr-like"/>
</dbReference>
<dbReference type="PRINTS" id="PR00107">
    <property type="entry name" value="PHOSPHOCPHPR"/>
</dbReference>
<sequence length="89" mass="9493">MKDFEYTVQDQLGIHARPAGQIAKLAKAHPDCEISFAKIGGSKTANAARVMALMSLGAKPGDVLHITVEGANEESVTTAMQELLNNEKL</sequence>
<comment type="caution">
    <text evidence="5">The sequence shown here is derived from an EMBL/GenBank/DDBJ whole genome shotgun (WGS) entry which is preliminary data.</text>
</comment>
<protein>
    <submittedName>
        <fullName evidence="5">HPr family phosphocarrier protein</fullName>
    </submittedName>
</protein>
<gene>
    <name evidence="5" type="ORF">GKD85_09790</name>
</gene>
<dbReference type="RefSeq" id="WP_154244620.1">
    <property type="nucleotide sequence ID" value="NZ_WKPZ01000032.1"/>
</dbReference>
<reference evidence="5 6" key="1">
    <citation type="journal article" date="2019" name="Nat. Med.">
        <title>A library of human gut bacterial isolates paired with longitudinal multiomics data enables mechanistic microbiome research.</title>
        <authorList>
            <person name="Poyet M."/>
            <person name="Groussin M."/>
            <person name="Gibbons S.M."/>
            <person name="Avila-Pacheco J."/>
            <person name="Jiang X."/>
            <person name="Kearney S.M."/>
            <person name="Perrotta A.R."/>
            <person name="Berdy B."/>
            <person name="Zhao S."/>
            <person name="Lieberman T.D."/>
            <person name="Swanson P.K."/>
            <person name="Smith M."/>
            <person name="Roesemann S."/>
            <person name="Alexander J.E."/>
            <person name="Rich S.A."/>
            <person name="Livny J."/>
            <person name="Vlamakis H."/>
            <person name="Clish C."/>
            <person name="Bullock K."/>
            <person name="Deik A."/>
            <person name="Scott J."/>
            <person name="Pierce K.A."/>
            <person name="Xavier R.J."/>
            <person name="Alm E.J."/>
        </authorList>
    </citation>
    <scope>NUCLEOTIDE SEQUENCE [LARGE SCALE GENOMIC DNA]</scope>
    <source>
        <strain evidence="5 6">BIOML-B9</strain>
    </source>
</reference>
<keyword evidence="2" id="KW-0963">Cytoplasm</keyword>
<name>A0A6A8KJ35_9FIRM</name>
<feature type="domain" description="HPr" evidence="4">
    <location>
        <begin position="1"/>
        <end position="89"/>
    </location>
</feature>
<dbReference type="Proteomes" id="UP000477010">
    <property type="component" value="Unassembled WGS sequence"/>
</dbReference>
<dbReference type="InterPro" id="IPR035895">
    <property type="entry name" value="HPr-like_sf"/>
</dbReference>
<evidence type="ECO:0000256" key="2">
    <source>
        <dbReference type="ARBA" id="ARBA00022490"/>
    </source>
</evidence>
<dbReference type="SUPFAM" id="SSF55594">
    <property type="entry name" value="HPr-like"/>
    <property type="match status" value="1"/>
</dbReference>
<organism evidence="5 6">
    <name type="scientific">Faecalibacterium prausnitzii</name>
    <dbReference type="NCBI Taxonomy" id="853"/>
    <lineage>
        <taxon>Bacteria</taxon>
        <taxon>Bacillati</taxon>
        <taxon>Bacillota</taxon>
        <taxon>Clostridia</taxon>
        <taxon>Eubacteriales</taxon>
        <taxon>Oscillospiraceae</taxon>
        <taxon>Faecalibacterium</taxon>
    </lineage>
</organism>
<evidence type="ECO:0000313" key="5">
    <source>
        <dbReference type="EMBL" id="MSC81103.1"/>
    </source>
</evidence>
<evidence type="ECO:0000256" key="3">
    <source>
        <dbReference type="ARBA" id="ARBA00022683"/>
    </source>
</evidence>
<evidence type="ECO:0000256" key="1">
    <source>
        <dbReference type="ARBA" id="ARBA00004496"/>
    </source>
</evidence>
<dbReference type="GO" id="GO:0005737">
    <property type="term" value="C:cytoplasm"/>
    <property type="evidence" value="ECO:0007669"/>
    <property type="project" value="UniProtKB-SubCell"/>
</dbReference>
<dbReference type="Pfam" id="PF00381">
    <property type="entry name" value="PTS-HPr"/>
    <property type="match status" value="1"/>
</dbReference>
<dbReference type="EMBL" id="WKQE01000013">
    <property type="protein sequence ID" value="MSC81103.1"/>
    <property type="molecule type" value="Genomic_DNA"/>
</dbReference>
<keyword evidence="3" id="KW-0598">Phosphotransferase system</keyword>
<dbReference type="InterPro" id="IPR050399">
    <property type="entry name" value="HPr"/>
</dbReference>
<dbReference type="PANTHER" id="PTHR33705:SF2">
    <property type="entry name" value="PHOSPHOCARRIER PROTEIN NPR"/>
    <property type="match status" value="1"/>
</dbReference>
<comment type="subcellular location">
    <subcellularLocation>
        <location evidence="1">Cytoplasm</location>
    </subcellularLocation>
</comment>
<proteinExistence type="predicted"/>
<dbReference type="CDD" id="cd00367">
    <property type="entry name" value="PTS-HPr_like"/>
    <property type="match status" value="1"/>
</dbReference>
<dbReference type="PROSITE" id="PS51350">
    <property type="entry name" value="PTS_HPR_DOM"/>
    <property type="match status" value="1"/>
</dbReference>
<dbReference type="NCBIfam" id="TIGR01003">
    <property type="entry name" value="PTS_HPr_family"/>
    <property type="match status" value="1"/>
</dbReference>
<accession>A0A6A8KJ35</accession>